<evidence type="ECO:0000313" key="6">
    <source>
        <dbReference type="Proteomes" id="UP000194236"/>
    </source>
</evidence>
<organism evidence="5 6">
    <name type="scientific">Euroglyphus maynei</name>
    <name type="common">Mayne's house dust mite</name>
    <dbReference type="NCBI Taxonomy" id="6958"/>
    <lineage>
        <taxon>Eukaryota</taxon>
        <taxon>Metazoa</taxon>
        <taxon>Ecdysozoa</taxon>
        <taxon>Arthropoda</taxon>
        <taxon>Chelicerata</taxon>
        <taxon>Arachnida</taxon>
        <taxon>Acari</taxon>
        <taxon>Acariformes</taxon>
        <taxon>Sarcoptiformes</taxon>
        <taxon>Astigmata</taxon>
        <taxon>Psoroptidia</taxon>
        <taxon>Analgoidea</taxon>
        <taxon>Pyroglyphidae</taxon>
        <taxon>Pyroglyphinae</taxon>
        <taxon>Euroglyphus</taxon>
    </lineage>
</organism>
<sequence length="88" mass="9483">MFMEALADAGVLQGLSRELSYNLAAHTMIGAAKMVLETKKHPAGLKDDVCSPSGCTINAMYHLEKNGFRSLLMDAVGVATEIARKDEQ</sequence>
<dbReference type="OrthoDB" id="10263291at2759"/>
<dbReference type="Pfam" id="PF14748">
    <property type="entry name" value="P5CR_dimer"/>
    <property type="match status" value="1"/>
</dbReference>
<dbReference type="Proteomes" id="UP000194236">
    <property type="component" value="Unassembled WGS sequence"/>
</dbReference>
<comment type="caution">
    <text evidence="5">The sequence shown here is derived from an EMBL/GenBank/DDBJ whole genome shotgun (WGS) entry which is preliminary data.</text>
</comment>
<keyword evidence="3" id="KW-0560">Oxidoreductase</keyword>
<dbReference type="SUPFAM" id="SSF48179">
    <property type="entry name" value="6-phosphogluconate dehydrogenase C-terminal domain-like"/>
    <property type="match status" value="1"/>
</dbReference>
<protein>
    <submittedName>
        <fullName evidence="5">Pyrroline-5-carboxylate reductase 1, mitochondrial-like protein</fullName>
    </submittedName>
</protein>
<name>A0A1Y3AU71_EURMA</name>
<accession>A0A1Y3AU71</accession>
<keyword evidence="2" id="KW-0521">NADP</keyword>
<reference evidence="5 6" key="1">
    <citation type="submission" date="2017-03" db="EMBL/GenBank/DDBJ databases">
        <title>Genome Survey of Euroglyphus maynei.</title>
        <authorList>
            <person name="Arlian L.G."/>
            <person name="Morgan M.S."/>
            <person name="Rider S.D."/>
        </authorList>
    </citation>
    <scope>NUCLEOTIDE SEQUENCE [LARGE SCALE GENOMIC DNA]</scope>
    <source>
        <strain evidence="5">Arlian Lab</strain>
        <tissue evidence="5">Whole body</tissue>
    </source>
</reference>
<dbReference type="UniPathway" id="UPA00098">
    <property type="reaction ID" value="UER00361"/>
</dbReference>
<gene>
    <name evidence="5" type="ORF">BLA29_011239</name>
</gene>
<dbReference type="PANTHER" id="PTHR11645">
    <property type="entry name" value="PYRROLINE-5-CARBOXYLATE REDUCTASE"/>
    <property type="match status" value="1"/>
</dbReference>
<evidence type="ECO:0000256" key="2">
    <source>
        <dbReference type="ARBA" id="ARBA00022857"/>
    </source>
</evidence>
<dbReference type="FunFam" id="1.10.3730.10:FF:000001">
    <property type="entry name" value="Pyrroline-5-carboxylate reductase"/>
    <property type="match status" value="1"/>
</dbReference>
<evidence type="ECO:0000256" key="3">
    <source>
        <dbReference type="ARBA" id="ARBA00023002"/>
    </source>
</evidence>
<dbReference type="GO" id="GO:0004735">
    <property type="term" value="F:pyrroline-5-carboxylate reductase activity"/>
    <property type="evidence" value="ECO:0007669"/>
    <property type="project" value="TreeGrafter"/>
</dbReference>
<feature type="domain" description="Pyrroline-5-carboxylate reductase dimerisation" evidence="4">
    <location>
        <begin position="1"/>
        <end position="84"/>
    </location>
</feature>
<dbReference type="GO" id="GO:0055129">
    <property type="term" value="P:L-proline biosynthetic process"/>
    <property type="evidence" value="ECO:0007669"/>
    <property type="project" value="UniProtKB-UniPathway"/>
</dbReference>
<dbReference type="InterPro" id="IPR029036">
    <property type="entry name" value="P5CR_dimer"/>
</dbReference>
<evidence type="ECO:0000313" key="5">
    <source>
        <dbReference type="EMBL" id="OTF70735.1"/>
    </source>
</evidence>
<proteinExistence type="inferred from homology"/>
<dbReference type="Gene3D" id="1.10.3730.10">
    <property type="entry name" value="ProC C-terminal domain-like"/>
    <property type="match status" value="1"/>
</dbReference>
<keyword evidence="6" id="KW-1185">Reference proteome</keyword>
<dbReference type="InterPro" id="IPR008927">
    <property type="entry name" value="6-PGluconate_DH-like_C_sf"/>
</dbReference>
<evidence type="ECO:0000259" key="4">
    <source>
        <dbReference type="Pfam" id="PF14748"/>
    </source>
</evidence>
<evidence type="ECO:0000256" key="1">
    <source>
        <dbReference type="ARBA" id="ARBA00005525"/>
    </source>
</evidence>
<comment type="similarity">
    <text evidence="1">Belongs to the pyrroline-5-carboxylate reductase family.</text>
</comment>
<dbReference type="AlphaFoldDB" id="A0A1Y3AU71"/>
<dbReference type="EMBL" id="MUJZ01064220">
    <property type="protein sequence ID" value="OTF70735.1"/>
    <property type="molecule type" value="Genomic_DNA"/>
</dbReference>
<dbReference type="PANTHER" id="PTHR11645:SF62">
    <property type="entry name" value="PYRROLINE-5-CARBOXYLATE REDUCTASE"/>
    <property type="match status" value="1"/>
</dbReference>